<protein>
    <submittedName>
        <fullName evidence="2">Uncharacterized protein</fullName>
    </submittedName>
</protein>
<gene>
    <name evidence="2" type="ORF">CINC_LOCUS12943</name>
</gene>
<feature type="compositionally biased region" description="Gly residues" evidence="1">
    <location>
        <begin position="8"/>
        <end position="20"/>
    </location>
</feature>
<accession>A0A9N8KRV0</accession>
<sequence length="121" mass="12754">MDKRGRGGEGAGARGRGGARAAGDQPPASVNDPPDAPCRIQPILRTDLYRQNAGLHNGGWRSVTSGRQERRAAGAAAGAHSWAFAHTHRCTTGTHPQTYIIVIFVMTSRAPDQSEPGSIQA</sequence>
<feature type="region of interest" description="Disordered" evidence="1">
    <location>
        <begin position="55"/>
        <end position="74"/>
    </location>
</feature>
<organism evidence="2 3">
    <name type="scientific">Chrysodeixis includens</name>
    <name type="common">Soybean looper</name>
    <name type="synonym">Pseudoplusia includens</name>
    <dbReference type="NCBI Taxonomy" id="689277"/>
    <lineage>
        <taxon>Eukaryota</taxon>
        <taxon>Metazoa</taxon>
        <taxon>Ecdysozoa</taxon>
        <taxon>Arthropoda</taxon>
        <taxon>Hexapoda</taxon>
        <taxon>Insecta</taxon>
        <taxon>Pterygota</taxon>
        <taxon>Neoptera</taxon>
        <taxon>Endopterygota</taxon>
        <taxon>Lepidoptera</taxon>
        <taxon>Glossata</taxon>
        <taxon>Ditrysia</taxon>
        <taxon>Noctuoidea</taxon>
        <taxon>Noctuidae</taxon>
        <taxon>Plusiinae</taxon>
        <taxon>Chrysodeixis</taxon>
    </lineage>
</organism>
<feature type="region of interest" description="Disordered" evidence="1">
    <location>
        <begin position="1"/>
        <end position="40"/>
    </location>
</feature>
<evidence type="ECO:0000313" key="2">
    <source>
        <dbReference type="EMBL" id="CAD0198671.1"/>
    </source>
</evidence>
<evidence type="ECO:0000313" key="3">
    <source>
        <dbReference type="Proteomes" id="UP001154114"/>
    </source>
</evidence>
<dbReference type="AlphaFoldDB" id="A0A9N8KRV0"/>
<dbReference type="EMBL" id="LR824012">
    <property type="protein sequence ID" value="CAD0198671.1"/>
    <property type="molecule type" value="Genomic_DNA"/>
</dbReference>
<dbReference type="OrthoDB" id="10461532at2759"/>
<name>A0A9N8KRV0_CHRIL</name>
<proteinExistence type="predicted"/>
<keyword evidence="3" id="KW-1185">Reference proteome</keyword>
<evidence type="ECO:0000256" key="1">
    <source>
        <dbReference type="SAM" id="MobiDB-lite"/>
    </source>
</evidence>
<reference evidence="2" key="1">
    <citation type="submission" date="2021-12" db="EMBL/GenBank/DDBJ databases">
        <authorList>
            <person name="King R."/>
        </authorList>
    </citation>
    <scope>NUCLEOTIDE SEQUENCE</scope>
</reference>
<dbReference type="Proteomes" id="UP001154114">
    <property type="component" value="Chromosome 9"/>
</dbReference>